<feature type="transmembrane region" description="Helical" evidence="1">
    <location>
        <begin position="37"/>
        <end position="57"/>
    </location>
</feature>
<proteinExistence type="predicted"/>
<dbReference type="Proteomes" id="UP001319870">
    <property type="component" value="Unassembled WGS sequence"/>
</dbReference>
<evidence type="ECO:0000256" key="1">
    <source>
        <dbReference type="SAM" id="Phobius"/>
    </source>
</evidence>
<feature type="domain" description="VanZ-like" evidence="2">
    <location>
        <begin position="69"/>
        <end position="149"/>
    </location>
</feature>
<dbReference type="Pfam" id="PF04892">
    <property type="entry name" value="VanZ"/>
    <property type="match status" value="1"/>
</dbReference>
<evidence type="ECO:0000313" key="3">
    <source>
        <dbReference type="EMBL" id="MCA5894227.1"/>
    </source>
</evidence>
<keyword evidence="1" id="KW-0812">Transmembrane</keyword>
<dbReference type="EMBL" id="JAIXCQ010000008">
    <property type="protein sequence ID" value="MCA5894227.1"/>
    <property type="molecule type" value="Genomic_DNA"/>
</dbReference>
<feature type="transmembrane region" description="Helical" evidence="1">
    <location>
        <begin position="77"/>
        <end position="95"/>
    </location>
</feature>
<feature type="transmembrane region" description="Helical" evidence="1">
    <location>
        <begin position="133"/>
        <end position="151"/>
    </location>
</feature>
<name>A0ABS7ZGS9_9MICO</name>
<feature type="transmembrane region" description="Helical" evidence="1">
    <location>
        <begin position="6"/>
        <end position="25"/>
    </location>
</feature>
<evidence type="ECO:0000313" key="4">
    <source>
        <dbReference type="Proteomes" id="UP001319870"/>
    </source>
</evidence>
<protein>
    <submittedName>
        <fullName evidence="3">VanZ family protein</fullName>
    </submittedName>
</protein>
<dbReference type="RefSeq" id="WP_225565990.1">
    <property type="nucleotide sequence ID" value="NZ_JAIXCQ010000008.1"/>
</dbReference>
<keyword evidence="1" id="KW-0472">Membrane</keyword>
<keyword evidence="1" id="KW-1133">Transmembrane helix</keyword>
<keyword evidence="4" id="KW-1185">Reference proteome</keyword>
<feature type="transmembrane region" description="Helical" evidence="1">
    <location>
        <begin position="102"/>
        <end position="121"/>
    </location>
</feature>
<gene>
    <name evidence="3" type="ORF">LEP48_12835</name>
</gene>
<accession>A0ABS7ZGS9</accession>
<organism evidence="3 4">
    <name type="scientific">Isoptericola luteus</name>
    <dbReference type="NCBI Taxonomy" id="2879484"/>
    <lineage>
        <taxon>Bacteria</taxon>
        <taxon>Bacillati</taxon>
        <taxon>Actinomycetota</taxon>
        <taxon>Actinomycetes</taxon>
        <taxon>Micrococcales</taxon>
        <taxon>Promicromonosporaceae</taxon>
        <taxon>Isoptericola</taxon>
    </lineage>
</organism>
<sequence length="178" mass="18673">MISTLLVAHPWLTPAAFALLVLVGPRLGRWLAGRPRVAWALCGVSLLPVLALTLVPVDRELFERCAVQWAFPTFGRVEMFANVVLFVPPVLLAAVALRRPWAAFLAGSAASALVELVQALVPAIGRSCDTGDWLSNTTGALVGAALAWVALRLAVRTRDGAGPAPQPGHAASAGSGRR</sequence>
<evidence type="ECO:0000259" key="2">
    <source>
        <dbReference type="Pfam" id="PF04892"/>
    </source>
</evidence>
<dbReference type="InterPro" id="IPR006976">
    <property type="entry name" value="VanZ-like"/>
</dbReference>
<comment type="caution">
    <text evidence="3">The sequence shown here is derived from an EMBL/GenBank/DDBJ whole genome shotgun (WGS) entry which is preliminary data.</text>
</comment>
<reference evidence="3 4" key="1">
    <citation type="submission" date="2021-09" db="EMBL/GenBank/DDBJ databases">
        <title>Isoptericola luteus sp. nov., a novel bacterium isolated from Harbin, the capital city of Heilongjiang province.</title>
        <authorList>
            <person name="Li J."/>
        </authorList>
    </citation>
    <scope>NUCLEOTIDE SEQUENCE [LARGE SCALE GENOMIC DNA]</scope>
    <source>
        <strain evidence="3 4">NEAU-Y5</strain>
    </source>
</reference>